<evidence type="ECO:0000256" key="4">
    <source>
        <dbReference type="ARBA" id="ARBA00023136"/>
    </source>
</evidence>
<dbReference type="EMBL" id="JAXIOK010000009">
    <property type="protein sequence ID" value="KAK4762251.1"/>
    <property type="molecule type" value="Genomic_DNA"/>
</dbReference>
<organism evidence="6 7">
    <name type="scientific">Trapa incisa</name>
    <dbReference type="NCBI Taxonomy" id="236973"/>
    <lineage>
        <taxon>Eukaryota</taxon>
        <taxon>Viridiplantae</taxon>
        <taxon>Streptophyta</taxon>
        <taxon>Embryophyta</taxon>
        <taxon>Tracheophyta</taxon>
        <taxon>Spermatophyta</taxon>
        <taxon>Magnoliopsida</taxon>
        <taxon>eudicotyledons</taxon>
        <taxon>Gunneridae</taxon>
        <taxon>Pentapetalae</taxon>
        <taxon>rosids</taxon>
        <taxon>malvids</taxon>
        <taxon>Myrtales</taxon>
        <taxon>Lythraceae</taxon>
        <taxon>Trapa</taxon>
    </lineage>
</organism>
<evidence type="ECO:0000256" key="3">
    <source>
        <dbReference type="ARBA" id="ARBA00022989"/>
    </source>
</evidence>
<keyword evidence="3" id="KW-1133">Transmembrane helix</keyword>
<dbReference type="SUPFAM" id="SSF53822">
    <property type="entry name" value="Periplasmic binding protein-like I"/>
    <property type="match status" value="1"/>
</dbReference>
<comment type="caution">
    <text evidence="6">The sequence shown here is derived from an EMBL/GenBank/DDBJ whole genome shotgun (WGS) entry which is preliminary data.</text>
</comment>
<evidence type="ECO:0000313" key="6">
    <source>
        <dbReference type="EMBL" id="KAK4762251.1"/>
    </source>
</evidence>
<dbReference type="AlphaFoldDB" id="A0AAN7K8V1"/>
<protein>
    <recommendedName>
        <fullName evidence="5">Receptor ligand binding region domain-containing protein</fullName>
    </recommendedName>
</protein>
<dbReference type="Pfam" id="PF01094">
    <property type="entry name" value="ANF_receptor"/>
    <property type="match status" value="1"/>
</dbReference>
<feature type="domain" description="Receptor ligand binding region" evidence="5">
    <location>
        <begin position="103"/>
        <end position="141"/>
    </location>
</feature>
<keyword evidence="7" id="KW-1185">Reference proteome</keyword>
<dbReference type="InterPro" id="IPR001828">
    <property type="entry name" value="ANF_lig-bd_rcpt"/>
</dbReference>
<evidence type="ECO:0000259" key="5">
    <source>
        <dbReference type="Pfam" id="PF01094"/>
    </source>
</evidence>
<evidence type="ECO:0000256" key="2">
    <source>
        <dbReference type="ARBA" id="ARBA00022692"/>
    </source>
</evidence>
<dbReference type="Proteomes" id="UP001345219">
    <property type="component" value="Chromosome 23"/>
</dbReference>
<keyword evidence="2" id="KW-0812">Transmembrane</keyword>
<gene>
    <name evidence="6" type="ORF">SAY87_030135</name>
</gene>
<evidence type="ECO:0000313" key="7">
    <source>
        <dbReference type="Proteomes" id="UP001345219"/>
    </source>
</evidence>
<reference evidence="6 7" key="1">
    <citation type="journal article" date="2023" name="Hortic Res">
        <title>Pangenome of water caltrop reveals structural variations and asymmetric subgenome divergence after allopolyploidization.</title>
        <authorList>
            <person name="Zhang X."/>
            <person name="Chen Y."/>
            <person name="Wang L."/>
            <person name="Yuan Y."/>
            <person name="Fang M."/>
            <person name="Shi L."/>
            <person name="Lu R."/>
            <person name="Comes H.P."/>
            <person name="Ma Y."/>
            <person name="Chen Y."/>
            <person name="Huang G."/>
            <person name="Zhou Y."/>
            <person name="Zheng Z."/>
            <person name="Qiu Y."/>
        </authorList>
    </citation>
    <scope>NUCLEOTIDE SEQUENCE [LARGE SCALE GENOMIC DNA]</scope>
    <source>
        <tissue evidence="6">Roots</tissue>
    </source>
</reference>
<sequence>MAAAATKEPSSDFAFEVVFSQVQHVWRRSPLDTAGSCRRSRSFSSPSMSALKCMARAMSLMFLSMWTLLGTVDGAGKNGSALRPRIVNIGALFTYDSVIGRSAQPAIQAAIDDVNADPHLLQGTTLNLIVHDTNCSGFLGTVEGIYSPRPTCCFWNICTSSIIL</sequence>
<name>A0AAN7K8V1_9MYRT</name>
<proteinExistence type="predicted"/>
<keyword evidence="4" id="KW-0472">Membrane</keyword>
<accession>A0AAN7K8V1</accession>
<dbReference type="InterPro" id="IPR028082">
    <property type="entry name" value="Peripla_BP_I"/>
</dbReference>
<dbReference type="GO" id="GO:0016020">
    <property type="term" value="C:membrane"/>
    <property type="evidence" value="ECO:0007669"/>
    <property type="project" value="UniProtKB-SubCell"/>
</dbReference>
<comment type="subcellular location">
    <subcellularLocation>
        <location evidence="1">Membrane</location>
    </subcellularLocation>
</comment>
<evidence type="ECO:0000256" key="1">
    <source>
        <dbReference type="ARBA" id="ARBA00004370"/>
    </source>
</evidence>
<dbReference type="Gene3D" id="3.40.50.2300">
    <property type="match status" value="1"/>
</dbReference>